<proteinExistence type="predicted"/>
<evidence type="ECO:0000256" key="1">
    <source>
        <dbReference type="SAM" id="MobiDB-lite"/>
    </source>
</evidence>
<evidence type="ECO:0000313" key="4">
    <source>
        <dbReference type="Proteomes" id="UP001642360"/>
    </source>
</evidence>
<name>A0ABC8UM81_9AQUA</name>
<keyword evidence="4" id="KW-1185">Reference proteome</keyword>
<organism evidence="3 4">
    <name type="scientific">Ilex paraguariensis</name>
    <name type="common">yerba mate</name>
    <dbReference type="NCBI Taxonomy" id="185542"/>
    <lineage>
        <taxon>Eukaryota</taxon>
        <taxon>Viridiplantae</taxon>
        <taxon>Streptophyta</taxon>
        <taxon>Embryophyta</taxon>
        <taxon>Tracheophyta</taxon>
        <taxon>Spermatophyta</taxon>
        <taxon>Magnoliopsida</taxon>
        <taxon>eudicotyledons</taxon>
        <taxon>Gunneridae</taxon>
        <taxon>Pentapetalae</taxon>
        <taxon>asterids</taxon>
        <taxon>campanulids</taxon>
        <taxon>Aquifoliales</taxon>
        <taxon>Aquifoliaceae</taxon>
        <taxon>Ilex</taxon>
    </lineage>
</organism>
<evidence type="ECO:0008006" key="5">
    <source>
        <dbReference type="Google" id="ProtNLM"/>
    </source>
</evidence>
<keyword evidence="2" id="KW-0812">Transmembrane</keyword>
<comment type="caution">
    <text evidence="3">The sequence shown here is derived from an EMBL/GenBank/DDBJ whole genome shotgun (WGS) entry which is preliminary data.</text>
</comment>
<evidence type="ECO:0000313" key="3">
    <source>
        <dbReference type="EMBL" id="CAK9182115.1"/>
    </source>
</evidence>
<keyword evidence="2" id="KW-1133">Transmembrane helix</keyword>
<keyword evidence="2" id="KW-0472">Membrane</keyword>
<evidence type="ECO:0000256" key="2">
    <source>
        <dbReference type="SAM" id="Phobius"/>
    </source>
</evidence>
<feature type="compositionally biased region" description="Polar residues" evidence="1">
    <location>
        <begin position="1339"/>
        <end position="1355"/>
    </location>
</feature>
<protein>
    <recommendedName>
        <fullName evidence="5">Vacuolar protein sorting-associated protein 13 VPS13 adaptor binding domain-containing protein</fullName>
    </recommendedName>
</protein>
<dbReference type="EMBL" id="CAUOFW020008249">
    <property type="protein sequence ID" value="CAK9182115.1"/>
    <property type="molecule type" value="Genomic_DNA"/>
</dbReference>
<sequence>MAVMCVVQFNLPVGPTLGNCRAPHSIISNNALPHLYATTAFGSGNRCQSPFSINPFDKPKPRKQSTQKIDSNPQFLSLSCPFSNGNTTIELTIHYLKLRIAMVLTDLVRRKLAALLRPWLRQEPELELKLGFLRSNGIAKDLSFDTSSLNQSLDESTRFSFKEIKVEQLALNVSTWSFPAFTISVHGLHVTLSLWEVKRDGGVGRRRKSNDNSMEDKKKVLSEIDPQGCALHATMEKIADTISSRNWTTSFLNAILKHCRLQIHDVHLLVQSSIADEPFSCFSKIMEINAESQFIKHGCILNGVISSCFVPWSESSLVFDIRGFETGSNYKDCITHIVPLTDLVISVELKDLQLKSLSVCVPKLKLLFSPSDLYIIRASNAISSKEANSPRNGRLLWEIAARRISSLISTPRYSLGKVVDSVCLWLRYVRAYENLLALVGYPVDNMIKKSAIMMSRDKIFSRSVRHHWEEISEFEKKLPAEAIAQARRIIRCRVASNAQWTKDSGNNPLVNNQFKFFWKMLHFLIFIWSIVCIVFKSILHFFFLQSSLADHPKCNSGVVSEDSCPKHCFFLNVGEFLITVNPANALQPPVGRKPVSGIGISYPDLLSFRLSVDVILVVSFLKESKKKVHDSQTSLWGEPAQIIYSTSSGTSFASGTVGTSVPILERLIEEMLFDWKEFCNKIEGSKIQDSKNPCLMFEIKYSLTDQSLKDLSMGFLKCSLAVEKLNFFLGYSSIVSISALLRQIKHALCWTDSAMGKKVVVHTSITTEDPPVLVRNGQRKSYFIGTEMVIPGMLPEMHIQVGALLVGPHIQISLRKEGSHTGNADLKQKDRQELHLSFDVHNVEFVVSPTSRSDFAALAGEDLHSFGATVVAISAALHSMATGITILLFLDELFVLVEAVFGLCSAVSHPFTTFDLAGVVNCQELIRQEVVFVDVESEGSLLGGTQGASSIYMNTIFVANNISELKSLDIVLHNSRKTYNIEDYVKTVDGVRSKKLAMHDLPDYGICILVQQSFMDFSFKDGKVEVLIDVSEVRSVVFRFVSEVAKSSGEFAPDQFRLENLLLHSLNCLYEVSIPRCTFSLWLGLLQEPSGSVSNGVDASTSGGKVSHMVEDSPRTVDTERYGVQSFSFGQKLGFTSNILAPPSSHWLHVNIALSEVYLAGCPEKNILVGAHNLNKLDASLSVGRQFQAISCQTQGGVIFLETTALVIFVHCFTAYCQCINNLLFVAPSSGEGIVAVHGKDLATMGNYPTQETTKNILQEVKWEQLVALTIDLSHLSFVLVTSDESGKLQELLFEADIHLSLEVANMRRKFSFDILKLSILSQVLRETMEQRTKEIQTPHVSSVMTSGLSGQSTDGNSTIEFEHRDRIHSVDSASCSSTSVSQKESHADNLKTQVLHLSPQNYILKELSAFVAVEQPMARDVISPMHINQAWVGSGSISGFDITVSLPEIQVSHVTASCHSSF</sequence>
<feature type="transmembrane region" description="Helical" evidence="2">
    <location>
        <begin position="523"/>
        <end position="544"/>
    </location>
</feature>
<accession>A0ABC8UM81</accession>
<gene>
    <name evidence="3" type="ORF">ILEXP_LOCUS52250</name>
</gene>
<reference evidence="3 4" key="1">
    <citation type="submission" date="2024-02" db="EMBL/GenBank/DDBJ databases">
        <authorList>
            <person name="Vignale AGUSTIN F."/>
            <person name="Sosa J E."/>
            <person name="Modenutti C."/>
        </authorList>
    </citation>
    <scope>NUCLEOTIDE SEQUENCE [LARGE SCALE GENOMIC DNA]</scope>
</reference>
<dbReference type="Proteomes" id="UP001642360">
    <property type="component" value="Unassembled WGS sequence"/>
</dbReference>
<feature type="region of interest" description="Disordered" evidence="1">
    <location>
        <begin position="1333"/>
        <end position="1355"/>
    </location>
</feature>